<dbReference type="PANTHER" id="PTHR30040:SF2">
    <property type="entry name" value="FAD:PROTEIN FMN TRANSFERASE"/>
    <property type="match status" value="1"/>
</dbReference>
<evidence type="ECO:0000256" key="4">
    <source>
        <dbReference type="ARBA" id="ARBA00022679"/>
    </source>
</evidence>
<comment type="similarity">
    <text evidence="10">Belongs to the ApbE family.</text>
</comment>
<dbReference type="OrthoDB" id="9778595at2"/>
<dbReference type="RefSeq" id="WP_111898798.1">
    <property type="nucleotide sequence ID" value="NZ_CP033459.1"/>
</dbReference>
<name>A0A5P8E911_9BACT</name>
<evidence type="ECO:0000256" key="7">
    <source>
        <dbReference type="ARBA" id="ARBA00022842"/>
    </source>
</evidence>
<dbReference type="EC" id="2.7.1.180" evidence="1 10"/>
<keyword evidence="14" id="KW-1185">Reference proteome</keyword>
<dbReference type="PIRSF" id="PIRSF006268">
    <property type="entry name" value="ApbE"/>
    <property type="match status" value="1"/>
</dbReference>
<proteinExistence type="inferred from homology"/>
<reference evidence="13 14" key="1">
    <citation type="submission" date="2018-11" db="EMBL/GenBank/DDBJ databases">
        <authorList>
            <person name="Na S.W."/>
            <person name="Baik M."/>
        </authorList>
    </citation>
    <scope>NUCLEOTIDE SEQUENCE [LARGE SCALE GENOMIC DNA]</scope>
    <source>
        <strain evidence="13 14">E39</strain>
    </source>
</reference>
<keyword evidence="7 10" id="KW-0460">Magnesium</keyword>
<comment type="cofactor">
    <cofactor evidence="11">
        <name>Mg(2+)</name>
        <dbReference type="ChEBI" id="CHEBI:18420"/>
    </cofactor>
    <cofactor evidence="11">
        <name>Mn(2+)</name>
        <dbReference type="ChEBI" id="CHEBI:29035"/>
    </cofactor>
    <text evidence="11">Magnesium. Can also use manganese.</text>
</comment>
<dbReference type="InterPro" id="IPR003374">
    <property type="entry name" value="ApbE-like_sf"/>
</dbReference>
<dbReference type="PANTHER" id="PTHR30040">
    <property type="entry name" value="THIAMINE BIOSYNTHESIS LIPOPROTEIN APBE"/>
    <property type="match status" value="1"/>
</dbReference>
<sequence length="351" mass="38766">MDNPQNTKRQPKSLSPKLKWTIRLLFLLFLGVASFYIIKRHQQMEMRTAQGKIFGTTYMVKYISSEDLTQDIVKELDAVNASLSIFDENSTISKINQNITDTIDEHVRYVFNLATQVSQATDGAFDITVGPLVNLWGFGFKNRGNVTDAQIDSLLPLVGYKMYRIEGKSVVKDNVDMVFDCGAVAKGYGVDRVAHALQQHGVVDYMVEIGGEVVAKGHKDKGQPWVIGISTPSENAVANQEIEAKITLSNKAVATSGNYLNYYEKDGKRYAHTIDPKTGRPVQHSLLSATVIAADCATADAYATSFMVMGPEKARQVLAKHKELQAFFICDDGKGGTTTWSTDGFKKMVSQ</sequence>
<keyword evidence="4 10" id="KW-0808">Transferase</keyword>
<feature type="binding site" evidence="11">
    <location>
        <position position="304"/>
    </location>
    <ligand>
        <name>Mg(2+)</name>
        <dbReference type="ChEBI" id="CHEBI:18420"/>
    </ligand>
</feature>
<dbReference type="Proteomes" id="UP000249375">
    <property type="component" value="Chromosome"/>
</dbReference>
<dbReference type="EMBL" id="CP033459">
    <property type="protein sequence ID" value="QFQ13525.1"/>
    <property type="molecule type" value="Genomic_DNA"/>
</dbReference>
<accession>A0A5P8E911</accession>
<keyword evidence="12" id="KW-1133">Transmembrane helix</keyword>
<dbReference type="KEGG" id="alq:C7Y71_011190"/>
<keyword evidence="12" id="KW-0812">Transmembrane</keyword>
<evidence type="ECO:0000256" key="9">
    <source>
        <dbReference type="ARBA" id="ARBA00048540"/>
    </source>
</evidence>
<evidence type="ECO:0000313" key="14">
    <source>
        <dbReference type="Proteomes" id="UP000249375"/>
    </source>
</evidence>
<dbReference type="GO" id="GO:0016740">
    <property type="term" value="F:transferase activity"/>
    <property type="evidence" value="ECO:0007669"/>
    <property type="project" value="UniProtKB-UniRule"/>
</dbReference>
<keyword evidence="6 10" id="KW-0274">FAD</keyword>
<evidence type="ECO:0000256" key="8">
    <source>
        <dbReference type="ARBA" id="ARBA00031306"/>
    </source>
</evidence>
<dbReference type="Gene3D" id="3.10.520.10">
    <property type="entry name" value="ApbE-like domains"/>
    <property type="match status" value="1"/>
</dbReference>
<dbReference type="AlphaFoldDB" id="A0A5P8E911"/>
<gene>
    <name evidence="13" type="ORF">C7Y71_011190</name>
</gene>
<feature type="binding site" evidence="11">
    <location>
        <position position="183"/>
    </location>
    <ligand>
        <name>Mg(2+)</name>
        <dbReference type="ChEBI" id="CHEBI:18420"/>
    </ligand>
</feature>
<evidence type="ECO:0000256" key="10">
    <source>
        <dbReference type="PIRNR" id="PIRNR006268"/>
    </source>
</evidence>
<dbReference type="SUPFAM" id="SSF143631">
    <property type="entry name" value="ApbE-like"/>
    <property type="match status" value="1"/>
</dbReference>
<dbReference type="Pfam" id="PF02424">
    <property type="entry name" value="ApbE"/>
    <property type="match status" value="1"/>
</dbReference>
<evidence type="ECO:0000256" key="5">
    <source>
        <dbReference type="ARBA" id="ARBA00022723"/>
    </source>
</evidence>
<evidence type="ECO:0000256" key="12">
    <source>
        <dbReference type="SAM" id="Phobius"/>
    </source>
</evidence>
<evidence type="ECO:0000256" key="3">
    <source>
        <dbReference type="ARBA" id="ARBA00022630"/>
    </source>
</evidence>
<evidence type="ECO:0000313" key="13">
    <source>
        <dbReference type="EMBL" id="QFQ13525.1"/>
    </source>
</evidence>
<feature type="transmembrane region" description="Helical" evidence="12">
    <location>
        <begin position="20"/>
        <end position="38"/>
    </location>
</feature>
<dbReference type="GO" id="GO:0046872">
    <property type="term" value="F:metal ion binding"/>
    <property type="evidence" value="ECO:0007669"/>
    <property type="project" value="UniProtKB-UniRule"/>
</dbReference>
<keyword evidence="12" id="KW-0472">Membrane</keyword>
<keyword evidence="5 10" id="KW-0479">Metal-binding</keyword>
<organism evidence="13 14">
    <name type="scientific">Pseudoprevotella muciniphila</name>
    <dbReference type="NCBI Taxonomy" id="2133944"/>
    <lineage>
        <taxon>Bacteria</taxon>
        <taxon>Pseudomonadati</taxon>
        <taxon>Bacteroidota</taxon>
        <taxon>Bacteroidia</taxon>
        <taxon>Bacteroidales</taxon>
        <taxon>Prevotellaceae</taxon>
        <taxon>Pseudoprevotella</taxon>
    </lineage>
</organism>
<evidence type="ECO:0000256" key="1">
    <source>
        <dbReference type="ARBA" id="ARBA00011955"/>
    </source>
</evidence>
<keyword evidence="3 10" id="KW-0285">Flavoprotein</keyword>
<dbReference type="InterPro" id="IPR024932">
    <property type="entry name" value="ApbE"/>
</dbReference>
<comment type="catalytic activity">
    <reaction evidence="9 10">
        <text>L-threonyl-[protein] + FAD = FMN-L-threonyl-[protein] + AMP + H(+)</text>
        <dbReference type="Rhea" id="RHEA:36847"/>
        <dbReference type="Rhea" id="RHEA-COMP:11060"/>
        <dbReference type="Rhea" id="RHEA-COMP:11061"/>
        <dbReference type="ChEBI" id="CHEBI:15378"/>
        <dbReference type="ChEBI" id="CHEBI:30013"/>
        <dbReference type="ChEBI" id="CHEBI:57692"/>
        <dbReference type="ChEBI" id="CHEBI:74257"/>
        <dbReference type="ChEBI" id="CHEBI:456215"/>
        <dbReference type="EC" id="2.7.1.180"/>
    </reaction>
</comment>
<protein>
    <recommendedName>
        <fullName evidence="2 10">FAD:protein FMN transferase</fullName>
        <ecNumber evidence="1 10">2.7.1.180</ecNumber>
    </recommendedName>
    <alternativeName>
        <fullName evidence="8 10">Flavin transferase</fullName>
    </alternativeName>
</protein>
<evidence type="ECO:0000256" key="11">
    <source>
        <dbReference type="PIRSR" id="PIRSR006268-2"/>
    </source>
</evidence>
<evidence type="ECO:0000256" key="6">
    <source>
        <dbReference type="ARBA" id="ARBA00022827"/>
    </source>
</evidence>
<evidence type="ECO:0000256" key="2">
    <source>
        <dbReference type="ARBA" id="ARBA00016337"/>
    </source>
</evidence>
<feature type="binding site" evidence="11">
    <location>
        <position position="300"/>
    </location>
    <ligand>
        <name>Mg(2+)</name>
        <dbReference type="ChEBI" id="CHEBI:18420"/>
    </ligand>
</feature>